<dbReference type="SUPFAM" id="SSF52540">
    <property type="entry name" value="P-loop containing nucleoside triphosphate hydrolases"/>
    <property type="match status" value="1"/>
</dbReference>
<sequence length="422" mass="48832">MLIEFSVSNFKSYKNKETFSMLAESGTELFDSNVIKTHSVEDINLLSSAVIYGPNASGKSNLFEAMDTMIDLIIETRQRGDKLTVKPYAFDKNYTNKGTEFEIIFLVDNVRYQYGFEVTKERVLTEWLLSYPNKRPVNLFTREFINEKKGYEWNIGQALKGQKKLWQESTRSNALFLSTATMLNSEQLSKVFDYFDKKVRVIGSDGLSKNITDKLFSGGNDKSVLRDFLKSADFNIEDVKYEKHTIEDDDFPDDMPESMKEEIISDLRKMGLMETKFGHLDEDGGVKYLDFGEESSGTQRYYSFIGPWFYSLRNGFTLFVDELNENLHPLLVEFLVKLFNNPKTNKSGAQLIFSTHETAILSQEVFRRDQVWFSEKSSKGFSKLYSLSEFRVRKGVENVEKNYLSGKYGALPYFKDVMSIWE</sequence>
<dbReference type="Proteomes" id="UP000001231">
    <property type="component" value="Chromosome"/>
</dbReference>
<dbReference type="AlphaFoldDB" id="C7R9E9"/>
<evidence type="ECO:0000313" key="2">
    <source>
        <dbReference type="EMBL" id="ACV26040.1"/>
    </source>
</evidence>
<dbReference type="GO" id="GO:0005524">
    <property type="term" value="F:ATP binding"/>
    <property type="evidence" value="ECO:0007669"/>
    <property type="project" value="InterPro"/>
</dbReference>
<dbReference type="InterPro" id="IPR003959">
    <property type="entry name" value="ATPase_AAA_core"/>
</dbReference>
<evidence type="ECO:0000259" key="1">
    <source>
        <dbReference type="Pfam" id="PF13304"/>
    </source>
</evidence>
<evidence type="ECO:0000313" key="3">
    <source>
        <dbReference type="Proteomes" id="UP000001231"/>
    </source>
</evidence>
<keyword evidence="3" id="KW-1185">Reference proteome</keyword>
<dbReference type="KEGG" id="kko:Kkor_0620"/>
<protein>
    <submittedName>
        <fullName evidence="2">RloA protein</fullName>
    </submittedName>
</protein>
<dbReference type="Pfam" id="PF13304">
    <property type="entry name" value="AAA_21"/>
    <property type="match status" value="1"/>
</dbReference>
<dbReference type="eggNOG" id="COG1106">
    <property type="taxonomic scope" value="Bacteria"/>
</dbReference>
<dbReference type="PANTHER" id="PTHR40396">
    <property type="entry name" value="ATPASE-LIKE PROTEIN"/>
    <property type="match status" value="1"/>
</dbReference>
<dbReference type="HOGENOM" id="CLU_046693_2_0_6"/>
<dbReference type="InterPro" id="IPR027417">
    <property type="entry name" value="P-loop_NTPase"/>
</dbReference>
<proteinExistence type="predicted"/>
<accession>C7R9E9</accession>
<name>C7R9E9_KANKD</name>
<reference evidence="2 3" key="1">
    <citation type="journal article" date="2009" name="Stand. Genomic Sci.">
        <title>Complete genome sequence of Kangiella koreensis type strain (SW-125).</title>
        <authorList>
            <person name="Han C."/>
            <person name="Sikorski J."/>
            <person name="Lapidus A."/>
            <person name="Nolan M."/>
            <person name="Glavina Del Rio T."/>
            <person name="Tice H."/>
            <person name="Cheng J.F."/>
            <person name="Lucas S."/>
            <person name="Chen F."/>
            <person name="Copeland A."/>
            <person name="Ivanova N."/>
            <person name="Mavromatis K."/>
            <person name="Ovchinnikova G."/>
            <person name="Pati A."/>
            <person name="Bruce D."/>
            <person name="Goodwin L."/>
            <person name="Pitluck S."/>
            <person name="Chen A."/>
            <person name="Palaniappan K."/>
            <person name="Land M."/>
            <person name="Hauser L."/>
            <person name="Chang Y.J."/>
            <person name="Jeffries C.D."/>
            <person name="Chain P."/>
            <person name="Saunders E."/>
            <person name="Brettin T."/>
            <person name="Goker M."/>
            <person name="Tindall B.J."/>
            <person name="Bristow J."/>
            <person name="Eisen J.A."/>
            <person name="Markowitz V."/>
            <person name="Hugenholtz P."/>
            <person name="Kyrpides N.C."/>
            <person name="Klenk H.P."/>
            <person name="Detter J.C."/>
        </authorList>
    </citation>
    <scope>NUCLEOTIDE SEQUENCE [LARGE SCALE GENOMIC DNA]</scope>
    <source>
        <strain evidence="3">DSM 16069 / KCTC 12182 / SW-125</strain>
    </source>
</reference>
<dbReference type="GO" id="GO:0016887">
    <property type="term" value="F:ATP hydrolysis activity"/>
    <property type="evidence" value="ECO:0007669"/>
    <property type="project" value="InterPro"/>
</dbReference>
<dbReference type="InParanoid" id="C7R9E9"/>
<feature type="domain" description="ATPase AAA-type core" evidence="1">
    <location>
        <begin position="49"/>
        <end position="362"/>
    </location>
</feature>
<dbReference type="RefSeq" id="WP_012800554.1">
    <property type="nucleotide sequence ID" value="NC_013166.1"/>
</dbReference>
<dbReference type="OrthoDB" id="9809324at2"/>
<dbReference type="PANTHER" id="PTHR40396:SF1">
    <property type="entry name" value="ATPASE AAA-TYPE CORE DOMAIN-CONTAINING PROTEIN"/>
    <property type="match status" value="1"/>
</dbReference>
<dbReference type="Gene3D" id="3.40.50.300">
    <property type="entry name" value="P-loop containing nucleotide triphosphate hydrolases"/>
    <property type="match status" value="1"/>
</dbReference>
<organism evidence="2 3">
    <name type="scientific">Kangiella koreensis (strain DSM 16069 / JCM 12317 / KCTC 12182 / SW-125)</name>
    <dbReference type="NCBI Taxonomy" id="523791"/>
    <lineage>
        <taxon>Bacteria</taxon>
        <taxon>Pseudomonadati</taxon>
        <taxon>Pseudomonadota</taxon>
        <taxon>Gammaproteobacteria</taxon>
        <taxon>Kangiellales</taxon>
        <taxon>Kangiellaceae</taxon>
        <taxon>Kangiella</taxon>
    </lineage>
</organism>
<gene>
    <name evidence="2" type="ordered locus">Kkor_0620</name>
</gene>
<dbReference type="EMBL" id="CP001707">
    <property type="protein sequence ID" value="ACV26040.1"/>
    <property type="molecule type" value="Genomic_DNA"/>
</dbReference>